<dbReference type="RefSeq" id="XP_004358363.1">
    <property type="nucleotide sequence ID" value="XM_004358306.1"/>
</dbReference>
<dbReference type="AlphaFoldDB" id="F4PRG1"/>
<gene>
    <name evidence="1" type="ORF">DFA_00374</name>
</gene>
<name>F4PRG1_CACFS</name>
<dbReference type="InterPro" id="IPR043721">
    <property type="entry name" value="DUF5662"/>
</dbReference>
<evidence type="ECO:0000313" key="1">
    <source>
        <dbReference type="EMBL" id="EGG20513.1"/>
    </source>
</evidence>
<dbReference type="OrthoDB" id="16024at2759"/>
<protein>
    <recommendedName>
        <fullName evidence="3">HD domain-containing protein</fullName>
    </recommendedName>
</protein>
<dbReference type="OMA" id="FIFKTIT"/>
<accession>F4PRG1</accession>
<dbReference type="KEGG" id="dfa:DFA_00374"/>
<evidence type="ECO:0000313" key="2">
    <source>
        <dbReference type="Proteomes" id="UP000007797"/>
    </source>
</evidence>
<organism evidence="1 2">
    <name type="scientific">Cavenderia fasciculata</name>
    <name type="common">Slime mold</name>
    <name type="synonym">Dictyostelium fasciculatum</name>
    <dbReference type="NCBI Taxonomy" id="261658"/>
    <lineage>
        <taxon>Eukaryota</taxon>
        <taxon>Amoebozoa</taxon>
        <taxon>Evosea</taxon>
        <taxon>Eumycetozoa</taxon>
        <taxon>Dictyostelia</taxon>
        <taxon>Acytosteliales</taxon>
        <taxon>Cavenderiaceae</taxon>
        <taxon>Cavenderia</taxon>
    </lineage>
</organism>
<keyword evidence="2" id="KW-1185">Reference proteome</keyword>
<sequence>MIEFFKQRTKYHIELVTRNMMLMQGYGGLSVEELKNRAIIHDQSKYEEPELSGYIQLTWFHRCKNLNIPFQYANKSIETMVRDACHHHLHSNRHHPESHNHPNEMNVLDIVEMVSDWSAISQELNQGSCITYVKENHSKWSFNNEKLDFIFETIKEFDKRLSRL</sequence>
<dbReference type="Pfam" id="PF18907">
    <property type="entry name" value="DUF5662"/>
    <property type="match status" value="1"/>
</dbReference>
<evidence type="ECO:0008006" key="3">
    <source>
        <dbReference type="Google" id="ProtNLM"/>
    </source>
</evidence>
<dbReference type="Proteomes" id="UP000007797">
    <property type="component" value="Unassembled WGS sequence"/>
</dbReference>
<proteinExistence type="predicted"/>
<dbReference type="GeneID" id="14872577"/>
<reference evidence="2" key="1">
    <citation type="journal article" date="2011" name="Genome Res.">
        <title>Phylogeny-wide analysis of social amoeba genomes highlights ancient origins for complex intercellular communication.</title>
        <authorList>
            <person name="Heidel A.J."/>
            <person name="Lawal H.M."/>
            <person name="Felder M."/>
            <person name="Schilde C."/>
            <person name="Helps N.R."/>
            <person name="Tunggal B."/>
            <person name="Rivero F."/>
            <person name="John U."/>
            <person name="Schleicher M."/>
            <person name="Eichinger L."/>
            <person name="Platzer M."/>
            <person name="Noegel A.A."/>
            <person name="Schaap P."/>
            <person name="Gloeckner G."/>
        </authorList>
    </citation>
    <scope>NUCLEOTIDE SEQUENCE [LARGE SCALE GENOMIC DNA]</scope>
    <source>
        <strain evidence="2">SH3</strain>
    </source>
</reference>
<dbReference type="EMBL" id="GL883010">
    <property type="protein sequence ID" value="EGG20513.1"/>
    <property type="molecule type" value="Genomic_DNA"/>
</dbReference>